<evidence type="ECO:0000256" key="5">
    <source>
        <dbReference type="ARBA" id="ARBA00023136"/>
    </source>
</evidence>
<keyword evidence="10" id="KW-1185">Reference proteome</keyword>
<dbReference type="Pfam" id="PF00361">
    <property type="entry name" value="Proton_antipo_M"/>
    <property type="match status" value="1"/>
</dbReference>
<accession>A0A2S1YIG0</accession>
<keyword evidence="3 6" id="KW-0812">Transmembrane</keyword>
<evidence type="ECO:0000256" key="6">
    <source>
        <dbReference type="RuleBase" id="RU000320"/>
    </source>
</evidence>
<comment type="similarity">
    <text evidence="2">Belongs to the complex I subunit 4 family.</text>
</comment>
<dbReference type="GO" id="GO:0015990">
    <property type="term" value="P:electron transport coupled proton transport"/>
    <property type="evidence" value="ECO:0007669"/>
    <property type="project" value="TreeGrafter"/>
</dbReference>
<reference evidence="9 10" key="1">
    <citation type="submission" date="2018-05" db="EMBL/GenBank/DDBJ databases">
        <title>Genome sequencing of Flavobacterium sp. HYN0056.</title>
        <authorList>
            <person name="Yi H."/>
            <person name="Baek C."/>
        </authorList>
    </citation>
    <scope>NUCLEOTIDE SEQUENCE [LARGE SCALE GENOMIC DNA]</scope>
    <source>
        <strain evidence="9 10">HYN0056</strain>
    </source>
</reference>
<dbReference type="NCBIfam" id="TIGR01972">
    <property type="entry name" value="NDH_I_M"/>
    <property type="match status" value="1"/>
</dbReference>
<feature type="transmembrane region" description="Helical" evidence="7">
    <location>
        <begin position="234"/>
        <end position="254"/>
    </location>
</feature>
<feature type="transmembrane region" description="Helical" evidence="7">
    <location>
        <begin position="6"/>
        <end position="21"/>
    </location>
</feature>
<dbReference type="KEGG" id="fcr:HYN56_06230"/>
<keyword evidence="5 7" id="KW-0472">Membrane</keyword>
<feature type="transmembrane region" description="Helical" evidence="7">
    <location>
        <begin position="103"/>
        <end position="122"/>
    </location>
</feature>
<feature type="transmembrane region" description="Helical" evidence="7">
    <location>
        <begin position="266"/>
        <end position="287"/>
    </location>
</feature>
<dbReference type="InterPro" id="IPR003918">
    <property type="entry name" value="NADH_UbQ_OxRdtase"/>
</dbReference>
<dbReference type="AlphaFoldDB" id="A0A2S1YIG0"/>
<name>A0A2S1YIG0_9FLAO</name>
<sequence length="479" mass="52876">MNVSTILIILLIGAFATYFSGDKLASKVALLFSLVALGCSIVLLNNYSAGENISVINSWITQPKISFALNADGLGLAMVLLTAALTPIIIFSSFGNEYKNAKAFYGLILFMTFAMTGTFLAADGLLYYIFWELALIPIYFIALIWGNGDAEERRKAVVKFFIYTLAGSLFMLTAFIYLYTKAGSFLIEDLYKLNLSACEQLWIFLAFFLAYAIKIPIIPFHTWQANVYQKAPTVGTMLLSGIMLKMGLYSVLRWQLPIAPLAAKEYMNIFIALGIAGVIYGSIVALRQKDLKKLLAYSSLAHVGLIAAGSYTLTLDGLRGAVMQMIAHGFVVVGLFFAAEVIYRRFETREIEALGGIRTQSPKFTSMFLILVLASVALPSTFNFVGEFTVLYSLSQVNIWFAILGGTTIILGAYYMLRMFQHVMLGETNSKTFADVTLNEGISFVAIIAVLLFFGFYPKPITDLITPSLETILQVINKN</sequence>
<dbReference type="GO" id="GO:0048039">
    <property type="term" value="F:ubiquinone binding"/>
    <property type="evidence" value="ECO:0007669"/>
    <property type="project" value="TreeGrafter"/>
</dbReference>
<keyword evidence="4 7" id="KW-1133">Transmembrane helix</keyword>
<comment type="subcellular location">
    <subcellularLocation>
        <location evidence="1">Endomembrane system</location>
        <topology evidence="1">Multi-pass membrane protein</topology>
    </subcellularLocation>
    <subcellularLocation>
        <location evidence="6">Membrane</location>
        <topology evidence="6">Multi-pass membrane protein</topology>
    </subcellularLocation>
</comment>
<evidence type="ECO:0000313" key="9">
    <source>
        <dbReference type="EMBL" id="AWK03844.1"/>
    </source>
</evidence>
<dbReference type="PANTHER" id="PTHR43507">
    <property type="entry name" value="NADH-UBIQUINONE OXIDOREDUCTASE CHAIN 4"/>
    <property type="match status" value="1"/>
</dbReference>
<feature type="transmembrane region" description="Helical" evidence="7">
    <location>
        <begin position="438"/>
        <end position="457"/>
    </location>
</feature>
<feature type="transmembrane region" description="Helical" evidence="7">
    <location>
        <begin position="294"/>
        <end position="313"/>
    </location>
</feature>
<feature type="transmembrane region" description="Helical" evidence="7">
    <location>
        <begin position="28"/>
        <end position="47"/>
    </location>
</feature>
<feature type="domain" description="NADH:quinone oxidoreductase/Mrp antiporter transmembrane" evidence="8">
    <location>
        <begin position="123"/>
        <end position="407"/>
    </location>
</feature>
<evidence type="ECO:0000256" key="7">
    <source>
        <dbReference type="SAM" id="Phobius"/>
    </source>
</evidence>
<dbReference type="GO" id="GO:0042773">
    <property type="term" value="P:ATP synthesis coupled electron transport"/>
    <property type="evidence" value="ECO:0007669"/>
    <property type="project" value="InterPro"/>
</dbReference>
<evidence type="ECO:0000313" key="10">
    <source>
        <dbReference type="Proteomes" id="UP000245250"/>
    </source>
</evidence>
<feature type="transmembrane region" description="Helical" evidence="7">
    <location>
        <begin position="160"/>
        <end position="180"/>
    </location>
</feature>
<feature type="transmembrane region" description="Helical" evidence="7">
    <location>
        <begin position="364"/>
        <end position="385"/>
    </location>
</feature>
<evidence type="ECO:0000256" key="4">
    <source>
        <dbReference type="ARBA" id="ARBA00022989"/>
    </source>
</evidence>
<dbReference type="GO" id="GO:0003954">
    <property type="term" value="F:NADH dehydrogenase activity"/>
    <property type="evidence" value="ECO:0007669"/>
    <property type="project" value="TreeGrafter"/>
</dbReference>
<dbReference type="GO" id="GO:0016020">
    <property type="term" value="C:membrane"/>
    <property type="evidence" value="ECO:0007669"/>
    <property type="project" value="UniProtKB-SubCell"/>
</dbReference>
<feature type="transmembrane region" description="Helical" evidence="7">
    <location>
        <begin position="325"/>
        <end position="343"/>
    </location>
</feature>
<evidence type="ECO:0000256" key="1">
    <source>
        <dbReference type="ARBA" id="ARBA00004127"/>
    </source>
</evidence>
<dbReference type="GO" id="GO:0008137">
    <property type="term" value="F:NADH dehydrogenase (ubiquinone) activity"/>
    <property type="evidence" value="ECO:0007669"/>
    <property type="project" value="InterPro"/>
</dbReference>
<dbReference type="Proteomes" id="UP000245250">
    <property type="component" value="Chromosome"/>
</dbReference>
<feature type="transmembrane region" description="Helical" evidence="7">
    <location>
        <begin position="128"/>
        <end position="148"/>
    </location>
</feature>
<dbReference type="PRINTS" id="PR01437">
    <property type="entry name" value="NUOXDRDTASE4"/>
</dbReference>
<feature type="transmembrane region" description="Helical" evidence="7">
    <location>
        <begin position="200"/>
        <end position="222"/>
    </location>
</feature>
<dbReference type="EMBL" id="CP029255">
    <property type="protein sequence ID" value="AWK03844.1"/>
    <property type="molecule type" value="Genomic_DNA"/>
</dbReference>
<organism evidence="9 10">
    <name type="scientific">Flavobacterium crocinum</name>
    <dbReference type="NCBI Taxonomy" id="2183896"/>
    <lineage>
        <taxon>Bacteria</taxon>
        <taxon>Pseudomonadati</taxon>
        <taxon>Bacteroidota</taxon>
        <taxon>Flavobacteriia</taxon>
        <taxon>Flavobacteriales</taxon>
        <taxon>Flavobacteriaceae</taxon>
        <taxon>Flavobacterium</taxon>
    </lineage>
</organism>
<dbReference type="RefSeq" id="WP_109191387.1">
    <property type="nucleotide sequence ID" value="NZ_CP029255.1"/>
</dbReference>
<feature type="transmembrane region" description="Helical" evidence="7">
    <location>
        <begin position="67"/>
        <end position="91"/>
    </location>
</feature>
<dbReference type="GO" id="GO:0012505">
    <property type="term" value="C:endomembrane system"/>
    <property type="evidence" value="ECO:0007669"/>
    <property type="project" value="UniProtKB-SubCell"/>
</dbReference>
<dbReference type="OrthoDB" id="9811718at2"/>
<evidence type="ECO:0000256" key="3">
    <source>
        <dbReference type="ARBA" id="ARBA00022692"/>
    </source>
</evidence>
<gene>
    <name evidence="9" type="ORF">HYN56_06230</name>
</gene>
<dbReference type="InterPro" id="IPR001750">
    <property type="entry name" value="ND/Mrp_TM"/>
</dbReference>
<protein>
    <submittedName>
        <fullName evidence="9">NADH-quinone oxidoreductase subunit M</fullName>
    </submittedName>
</protein>
<dbReference type="PANTHER" id="PTHR43507:SF1">
    <property type="entry name" value="NADH-UBIQUINONE OXIDOREDUCTASE CHAIN 4"/>
    <property type="match status" value="1"/>
</dbReference>
<proteinExistence type="inferred from homology"/>
<evidence type="ECO:0000259" key="8">
    <source>
        <dbReference type="Pfam" id="PF00361"/>
    </source>
</evidence>
<dbReference type="InterPro" id="IPR010227">
    <property type="entry name" value="NADH_Q_OxRdtase_chainM/4"/>
</dbReference>
<feature type="transmembrane region" description="Helical" evidence="7">
    <location>
        <begin position="397"/>
        <end position="417"/>
    </location>
</feature>
<evidence type="ECO:0000256" key="2">
    <source>
        <dbReference type="ARBA" id="ARBA00009025"/>
    </source>
</evidence>